<reference evidence="2" key="1">
    <citation type="submission" date="2023-07" db="EMBL/GenBank/DDBJ databases">
        <title>Two novel species in the genus Flavivirga.</title>
        <authorList>
            <person name="Kwon K."/>
        </authorList>
    </citation>
    <scope>NUCLEOTIDE SEQUENCE</scope>
    <source>
        <strain evidence="2">KCTC 52353</strain>
    </source>
</reference>
<organism evidence="2 3">
    <name type="scientific">Flavivirga aquimarina</name>
    <dbReference type="NCBI Taxonomy" id="2027862"/>
    <lineage>
        <taxon>Bacteria</taxon>
        <taxon>Pseudomonadati</taxon>
        <taxon>Bacteroidota</taxon>
        <taxon>Flavobacteriia</taxon>
        <taxon>Flavobacteriales</taxon>
        <taxon>Flavobacteriaceae</taxon>
        <taxon>Flavivirga</taxon>
    </lineage>
</organism>
<proteinExistence type="predicted"/>
<accession>A0ABT8WG03</accession>
<evidence type="ECO:0000313" key="2">
    <source>
        <dbReference type="EMBL" id="MDO5972092.1"/>
    </source>
</evidence>
<gene>
    <name evidence="2" type="ORF">Q4Q35_20010</name>
</gene>
<dbReference type="Proteomes" id="UP001176883">
    <property type="component" value="Unassembled WGS sequence"/>
</dbReference>
<feature type="signal peptide" evidence="1">
    <location>
        <begin position="1"/>
        <end position="20"/>
    </location>
</feature>
<comment type="caution">
    <text evidence="2">The sequence shown here is derived from an EMBL/GenBank/DDBJ whole genome shotgun (WGS) entry which is preliminary data.</text>
</comment>
<keyword evidence="1" id="KW-0732">Signal</keyword>
<protein>
    <submittedName>
        <fullName evidence="2">Uncharacterized protein</fullName>
    </submittedName>
</protein>
<dbReference type="RefSeq" id="WP_303279808.1">
    <property type="nucleotide sequence ID" value="NZ_JAUOEK010000183.1"/>
</dbReference>
<keyword evidence="3" id="KW-1185">Reference proteome</keyword>
<evidence type="ECO:0000313" key="3">
    <source>
        <dbReference type="Proteomes" id="UP001176883"/>
    </source>
</evidence>
<evidence type="ECO:0000256" key="1">
    <source>
        <dbReference type="SAM" id="SignalP"/>
    </source>
</evidence>
<sequence length="119" mass="13158">MKKLFIIALFAIGLTTTMQAQSICVNNYSYSGMGFTYDGSNGELNQFITIDNSTKKFTASISNLTCGVGLIQESLTYLYLMHGLNMYYGEVLLKGDTYAFTIGVYPPTGEIEEIDICKN</sequence>
<name>A0ABT8WG03_9FLAO</name>
<dbReference type="EMBL" id="JAUOEK010000183">
    <property type="protein sequence ID" value="MDO5972092.1"/>
    <property type="molecule type" value="Genomic_DNA"/>
</dbReference>
<feature type="chain" id="PRO_5045959352" evidence="1">
    <location>
        <begin position="21"/>
        <end position="119"/>
    </location>
</feature>